<dbReference type="Proteomes" id="UP000056109">
    <property type="component" value="Chromosome I"/>
</dbReference>
<gene>
    <name evidence="2" type="ORF">ASN_1566</name>
</gene>
<reference evidence="3" key="1">
    <citation type="submission" date="2014-09" db="EMBL/GenBank/DDBJ databases">
        <authorList>
            <person name="Illeghems K.G."/>
        </authorList>
    </citation>
    <scope>NUCLEOTIDE SEQUENCE [LARGE SCALE GENOMIC DNA]</scope>
    <source>
        <strain evidence="3">108B</strain>
    </source>
</reference>
<dbReference type="AlphaFoldDB" id="A0A0U5EU28"/>
<evidence type="ECO:0000313" key="3">
    <source>
        <dbReference type="Proteomes" id="UP000056109"/>
    </source>
</evidence>
<dbReference type="KEGG" id="asz:ASN_1566"/>
<proteinExistence type="predicted"/>
<feature type="region of interest" description="Disordered" evidence="1">
    <location>
        <begin position="40"/>
        <end position="60"/>
    </location>
</feature>
<protein>
    <submittedName>
        <fullName evidence="2">Uncharacterized protein</fullName>
    </submittedName>
</protein>
<name>A0A0U5EU28_9PROT</name>
<accession>A0A0U5EU28</accession>
<dbReference type="EMBL" id="LN606600">
    <property type="protein sequence ID" value="CEF40916.1"/>
    <property type="molecule type" value="Genomic_DNA"/>
</dbReference>
<evidence type="ECO:0000256" key="1">
    <source>
        <dbReference type="SAM" id="MobiDB-lite"/>
    </source>
</evidence>
<evidence type="ECO:0000313" key="2">
    <source>
        <dbReference type="EMBL" id="CEF40916.1"/>
    </source>
</evidence>
<keyword evidence="3" id="KW-1185">Reference proteome</keyword>
<dbReference type="RefSeq" id="WP_006557588.1">
    <property type="nucleotide sequence ID" value="NZ_JAIMFP010000011.1"/>
</dbReference>
<organism evidence="2 3">
    <name type="scientific">Acetobacter senegalensis</name>
    <dbReference type="NCBI Taxonomy" id="446692"/>
    <lineage>
        <taxon>Bacteria</taxon>
        <taxon>Pseudomonadati</taxon>
        <taxon>Pseudomonadota</taxon>
        <taxon>Alphaproteobacteria</taxon>
        <taxon>Acetobacterales</taxon>
        <taxon>Acetobacteraceae</taxon>
        <taxon>Acetobacter</taxon>
    </lineage>
</organism>
<dbReference type="PATRIC" id="fig|446692.3.peg.1595"/>
<sequence length="163" mass="17530">MGASSPGSSSAESVSVPRFSQPFLVAALILACFSVPVMGHAEEDDSNSNGENSEVRSKVPNMQLQKELAVLQFKPEAASEACIDSLKELHKTQAQLAEEQTRTHDQDVAIAQDVLESDFENSIELCSPDVRKLCETQNPEVRLARACEQLGSLPDGDGAGQED</sequence>
<dbReference type="GeneID" id="34782629"/>